<reference evidence="1" key="1">
    <citation type="submission" date="2020-08" db="EMBL/GenBank/DDBJ databases">
        <title>Multicomponent nature underlies the extraordinary mechanical properties of spider dragline silk.</title>
        <authorList>
            <person name="Kono N."/>
            <person name="Nakamura H."/>
            <person name="Mori M."/>
            <person name="Yoshida Y."/>
            <person name="Ohtoshi R."/>
            <person name="Malay A.D."/>
            <person name="Moran D.A.P."/>
            <person name="Tomita M."/>
            <person name="Numata K."/>
            <person name="Arakawa K."/>
        </authorList>
    </citation>
    <scope>NUCLEOTIDE SEQUENCE</scope>
</reference>
<accession>A0A8X6RE78</accession>
<keyword evidence="2" id="KW-1185">Reference proteome</keyword>
<evidence type="ECO:0000313" key="1">
    <source>
        <dbReference type="EMBL" id="GFX93596.1"/>
    </source>
</evidence>
<organism evidence="1 2">
    <name type="scientific">Trichonephila clavipes</name>
    <name type="common">Golden silk orbweaver</name>
    <name type="synonym">Nephila clavipes</name>
    <dbReference type="NCBI Taxonomy" id="2585209"/>
    <lineage>
        <taxon>Eukaryota</taxon>
        <taxon>Metazoa</taxon>
        <taxon>Ecdysozoa</taxon>
        <taxon>Arthropoda</taxon>
        <taxon>Chelicerata</taxon>
        <taxon>Arachnida</taxon>
        <taxon>Araneae</taxon>
        <taxon>Araneomorphae</taxon>
        <taxon>Entelegynae</taxon>
        <taxon>Araneoidea</taxon>
        <taxon>Nephilidae</taxon>
        <taxon>Trichonephila</taxon>
    </lineage>
</organism>
<dbReference type="Proteomes" id="UP000887159">
    <property type="component" value="Unassembled WGS sequence"/>
</dbReference>
<sequence>MPLIKSNIRSRSTKFIGAKGLDVRLSLALALSTIQVTVRFSSVKIPEGKELDFLHLSLSLALSSTILLDSIPILRENTLGMVRSLPPLTVHVRGLAAQRLFRVPPFPAAKAL</sequence>
<name>A0A8X6RE78_TRICX</name>
<dbReference type="AlphaFoldDB" id="A0A8X6RE78"/>
<protein>
    <submittedName>
        <fullName evidence="1">Uncharacterized protein</fullName>
    </submittedName>
</protein>
<proteinExistence type="predicted"/>
<dbReference type="EMBL" id="BMAU01021175">
    <property type="protein sequence ID" value="GFX93596.1"/>
    <property type="molecule type" value="Genomic_DNA"/>
</dbReference>
<comment type="caution">
    <text evidence="1">The sequence shown here is derived from an EMBL/GenBank/DDBJ whole genome shotgun (WGS) entry which is preliminary data.</text>
</comment>
<gene>
    <name evidence="1" type="ORF">TNCV_1587731</name>
</gene>
<evidence type="ECO:0000313" key="2">
    <source>
        <dbReference type="Proteomes" id="UP000887159"/>
    </source>
</evidence>